<evidence type="ECO:0000313" key="1">
    <source>
        <dbReference type="EMBL" id="RMA82464.1"/>
    </source>
</evidence>
<evidence type="ECO:0000313" key="2">
    <source>
        <dbReference type="Proteomes" id="UP000267187"/>
    </source>
</evidence>
<dbReference type="EMBL" id="REFJ01000001">
    <property type="protein sequence ID" value="RMA82464.1"/>
    <property type="molecule type" value="Genomic_DNA"/>
</dbReference>
<reference evidence="1 2" key="1">
    <citation type="submission" date="2018-10" db="EMBL/GenBank/DDBJ databases">
        <title>Genomic Encyclopedia of Type Strains, Phase IV (KMG-IV): sequencing the most valuable type-strain genomes for metagenomic binning, comparative biology and taxonomic classification.</title>
        <authorList>
            <person name="Goeker M."/>
        </authorList>
    </citation>
    <scope>NUCLEOTIDE SEQUENCE [LARGE SCALE GENOMIC DNA]</scope>
    <source>
        <strain evidence="1 2">DSM 25080</strain>
    </source>
</reference>
<proteinExistence type="predicted"/>
<dbReference type="RefSeq" id="WP_121875794.1">
    <property type="nucleotide sequence ID" value="NZ_REFJ01000001.1"/>
</dbReference>
<dbReference type="Gene3D" id="3.10.450.50">
    <property type="match status" value="2"/>
</dbReference>
<sequence>MTVHQDNKAVVKAYFKAMSKADATSVSSVMKEYISDDYTFYGVHPYNQQSSRDKVAEIVWQPLLEAVTAMQRREDVFMAGESEIAGDNWVMSMGHFTGLLDGEWMGIRPTRKMINIRYAEFNCVEDGKITQTGLWIDIIGVMHQCGINPLPPQTAASFVYPGPQTHDGIINDVQPSEEAVKTLAVLNQMIDDLSSLNISGNDRCPPEVLARTWHQDMTWYGPAGIGASYTIERYQEQHQYPFREGLSGKVFNGHVSRFAEGNYACFFGWPNLSNQPTGGFMGLPGGNVSADMRVVDVYRREGDKLKENWVLIDIPYWLLQQGVDIIERTRSIVNPS</sequence>
<comment type="caution">
    <text evidence="1">The sequence shown here is derived from an EMBL/GenBank/DDBJ whole genome shotgun (WGS) entry which is preliminary data.</text>
</comment>
<keyword evidence="2" id="KW-1185">Reference proteome</keyword>
<name>A0A3M0AE92_9GAMM</name>
<dbReference type="AlphaFoldDB" id="A0A3M0AE92"/>
<organism evidence="1 2">
    <name type="scientific">Umboniibacter marinipuniceus</name>
    <dbReference type="NCBI Taxonomy" id="569599"/>
    <lineage>
        <taxon>Bacteria</taxon>
        <taxon>Pseudomonadati</taxon>
        <taxon>Pseudomonadota</taxon>
        <taxon>Gammaproteobacteria</taxon>
        <taxon>Cellvibrionales</taxon>
        <taxon>Cellvibrionaceae</taxon>
        <taxon>Umboniibacter</taxon>
    </lineage>
</organism>
<dbReference type="Pfam" id="PF07366">
    <property type="entry name" value="SnoaL"/>
    <property type="match status" value="1"/>
</dbReference>
<gene>
    <name evidence="1" type="ORF">DFR27_0413</name>
</gene>
<dbReference type="InterPro" id="IPR032710">
    <property type="entry name" value="NTF2-like_dom_sf"/>
</dbReference>
<dbReference type="Proteomes" id="UP000267187">
    <property type="component" value="Unassembled WGS sequence"/>
</dbReference>
<dbReference type="PANTHER" id="PTHR38436">
    <property type="entry name" value="POLYKETIDE CYCLASE SNOAL-LIKE DOMAIN"/>
    <property type="match status" value="1"/>
</dbReference>
<dbReference type="PANTHER" id="PTHR38436:SF1">
    <property type="entry name" value="ESTER CYCLASE"/>
    <property type="match status" value="1"/>
</dbReference>
<dbReference type="SUPFAM" id="SSF54427">
    <property type="entry name" value="NTF2-like"/>
    <property type="match status" value="2"/>
</dbReference>
<dbReference type="GO" id="GO:0030638">
    <property type="term" value="P:polyketide metabolic process"/>
    <property type="evidence" value="ECO:0007669"/>
    <property type="project" value="InterPro"/>
</dbReference>
<accession>A0A3M0AE92</accession>
<dbReference type="InterPro" id="IPR009959">
    <property type="entry name" value="Cyclase_SnoaL-like"/>
</dbReference>
<dbReference type="OrthoDB" id="1948945at2"/>
<protein>
    <submittedName>
        <fullName evidence="1">SnoaL-like polyketide cyclase</fullName>
    </submittedName>
</protein>